<dbReference type="EC" id="2.1.1.-" evidence="6"/>
<dbReference type="PANTHER" id="PTHR31760">
    <property type="entry name" value="S-ADENOSYL-L-METHIONINE-DEPENDENT METHYLTRANSFERASES SUPERFAMILY PROTEIN"/>
    <property type="match status" value="1"/>
</dbReference>
<dbReference type="NCBIfam" id="TIGR00138">
    <property type="entry name" value="rsmG_gidB"/>
    <property type="match status" value="1"/>
</dbReference>
<feature type="region of interest" description="Disordered" evidence="7">
    <location>
        <begin position="81"/>
        <end position="103"/>
    </location>
</feature>
<name>A0A2N6K0H5_FISMU</name>
<dbReference type="AlphaFoldDB" id="A0A2N6K0H5"/>
<sequence length="267" mass="29845">MNYLTVPSLPELPDIWQQTLNWQPTAEQQVQLQRLYELILQGNQKLNLTRITNPQEFWEKHLWDSLRGIAPLLGDGEMGRWGDGEKDFTPPPHHPTTPPPHHFIDIGTGAGFPGIPVAIALPDCTVTLVDSTRKKIAFIENILPELKLDNVKTLIGRAEEIGQQSQHRQNYDVAMIRAVGNASVCAEYTLPLLKQGGLAIIYRGNWTQEETTALTDAVKLLGGEIEAIEQFTTPLSNSLRHCLYLRKIATTPTKFPRAVGIPTHKPL</sequence>
<evidence type="ECO:0000256" key="5">
    <source>
        <dbReference type="ARBA" id="ARBA00022691"/>
    </source>
</evidence>
<evidence type="ECO:0000313" key="8">
    <source>
        <dbReference type="EMBL" id="PLZ87556.1"/>
    </source>
</evidence>
<proteinExistence type="inferred from homology"/>
<keyword evidence="4 6" id="KW-0808">Transferase</keyword>
<dbReference type="Proteomes" id="UP000235036">
    <property type="component" value="Unassembled WGS sequence"/>
</dbReference>
<reference evidence="8 9" key="1">
    <citation type="submission" date="2017-08" db="EMBL/GenBank/DDBJ databases">
        <title>Genomes of Fischerella (Mastigocladus) sp. strains.</title>
        <authorList>
            <person name="Miller S.R."/>
        </authorList>
    </citation>
    <scope>NUCLEOTIDE SEQUENCE [LARGE SCALE GENOMIC DNA]</scope>
    <source>
        <strain evidence="8 9">CCMEE 5323</strain>
    </source>
</reference>
<dbReference type="Pfam" id="PF02527">
    <property type="entry name" value="GidB"/>
    <property type="match status" value="2"/>
</dbReference>
<keyword evidence="2 6" id="KW-0698">rRNA processing</keyword>
<dbReference type="InterPro" id="IPR029063">
    <property type="entry name" value="SAM-dependent_MTases_sf"/>
</dbReference>
<dbReference type="RefSeq" id="WP_102205459.1">
    <property type="nucleotide sequence ID" value="NZ_CAWNVR010000508.1"/>
</dbReference>
<comment type="function">
    <text evidence="6">Specifically methylates the N7 position of a guanine in 16S rRNA.</text>
</comment>
<comment type="similarity">
    <text evidence="6">Belongs to the methyltransferase superfamily. RNA methyltransferase RsmG family.</text>
</comment>
<comment type="subcellular location">
    <subcellularLocation>
        <location evidence="6">Cytoplasm</location>
    </subcellularLocation>
</comment>
<gene>
    <name evidence="6" type="primary">rsmG</name>
    <name evidence="8" type="ORF">CEN44_17260</name>
</gene>
<dbReference type="CDD" id="cd02440">
    <property type="entry name" value="AdoMet_MTases"/>
    <property type="match status" value="1"/>
</dbReference>
<evidence type="ECO:0000256" key="7">
    <source>
        <dbReference type="SAM" id="MobiDB-lite"/>
    </source>
</evidence>
<evidence type="ECO:0000256" key="2">
    <source>
        <dbReference type="ARBA" id="ARBA00022552"/>
    </source>
</evidence>
<dbReference type="FunFam" id="3.40.50.150:FF:000041">
    <property type="entry name" value="Ribosomal RNA small subunit methyltransferase G"/>
    <property type="match status" value="1"/>
</dbReference>
<evidence type="ECO:0000256" key="6">
    <source>
        <dbReference type="HAMAP-Rule" id="MF_00074"/>
    </source>
</evidence>
<dbReference type="GO" id="GO:0070043">
    <property type="term" value="F:rRNA (guanine-N7-)-methyltransferase activity"/>
    <property type="evidence" value="ECO:0007669"/>
    <property type="project" value="UniProtKB-UniRule"/>
</dbReference>
<evidence type="ECO:0000256" key="3">
    <source>
        <dbReference type="ARBA" id="ARBA00022603"/>
    </source>
</evidence>
<feature type="binding site" evidence="6">
    <location>
        <position position="107"/>
    </location>
    <ligand>
        <name>S-adenosyl-L-methionine</name>
        <dbReference type="ChEBI" id="CHEBI:59789"/>
    </ligand>
</feature>
<dbReference type="GO" id="GO:0005829">
    <property type="term" value="C:cytosol"/>
    <property type="evidence" value="ECO:0007669"/>
    <property type="project" value="TreeGrafter"/>
</dbReference>
<organism evidence="8 9">
    <name type="scientific">Fischerella muscicola CCMEE 5323</name>
    <dbReference type="NCBI Taxonomy" id="2019572"/>
    <lineage>
        <taxon>Bacteria</taxon>
        <taxon>Bacillati</taxon>
        <taxon>Cyanobacteriota</taxon>
        <taxon>Cyanophyceae</taxon>
        <taxon>Nostocales</taxon>
        <taxon>Hapalosiphonaceae</taxon>
        <taxon>Fischerella</taxon>
    </lineage>
</organism>
<dbReference type="SUPFAM" id="SSF53335">
    <property type="entry name" value="S-adenosyl-L-methionine-dependent methyltransferases"/>
    <property type="match status" value="1"/>
</dbReference>
<dbReference type="InterPro" id="IPR003682">
    <property type="entry name" value="rRNA_ssu_MeTfrase_G"/>
</dbReference>
<feature type="compositionally biased region" description="Pro residues" evidence="7">
    <location>
        <begin position="89"/>
        <end position="101"/>
    </location>
</feature>
<dbReference type="Gene3D" id="3.40.50.150">
    <property type="entry name" value="Vaccinia Virus protein VP39"/>
    <property type="match status" value="1"/>
</dbReference>
<dbReference type="EMBL" id="NRQW01000397">
    <property type="protein sequence ID" value="PLZ87556.1"/>
    <property type="molecule type" value="Genomic_DNA"/>
</dbReference>
<dbReference type="PIRSF" id="PIRSF003078">
    <property type="entry name" value="GidB"/>
    <property type="match status" value="1"/>
</dbReference>
<keyword evidence="1 6" id="KW-0963">Cytoplasm</keyword>
<protein>
    <recommendedName>
        <fullName evidence="6">Ribosomal RNA small subunit methyltransferase G</fullName>
        <ecNumber evidence="6">2.1.1.-</ecNumber>
    </recommendedName>
    <alternativeName>
        <fullName evidence="6">16S rRNA 7-methylguanosine methyltransferase</fullName>
        <shortName evidence="6">16S rRNA m7G methyltransferase</shortName>
    </alternativeName>
</protein>
<accession>A0A2N6K0H5</accession>
<comment type="caution">
    <text evidence="8">The sequence shown here is derived from an EMBL/GenBank/DDBJ whole genome shotgun (WGS) entry which is preliminary data.</text>
</comment>
<keyword evidence="5 6" id="KW-0949">S-adenosyl-L-methionine</keyword>
<evidence type="ECO:0000256" key="4">
    <source>
        <dbReference type="ARBA" id="ARBA00022679"/>
    </source>
</evidence>
<keyword evidence="3 6" id="KW-0489">Methyltransferase</keyword>
<feature type="binding site" evidence="6">
    <location>
        <position position="112"/>
    </location>
    <ligand>
        <name>S-adenosyl-L-methionine</name>
        <dbReference type="ChEBI" id="CHEBI:59789"/>
    </ligand>
</feature>
<evidence type="ECO:0000256" key="1">
    <source>
        <dbReference type="ARBA" id="ARBA00022490"/>
    </source>
</evidence>
<evidence type="ECO:0000313" key="9">
    <source>
        <dbReference type="Proteomes" id="UP000235036"/>
    </source>
</evidence>
<keyword evidence="9" id="KW-1185">Reference proteome</keyword>
<feature type="binding site" evidence="6">
    <location>
        <begin position="158"/>
        <end position="159"/>
    </location>
    <ligand>
        <name>S-adenosyl-L-methionine</name>
        <dbReference type="ChEBI" id="CHEBI:59789"/>
    </ligand>
</feature>
<feature type="binding site" evidence="6">
    <location>
        <begin position="130"/>
        <end position="132"/>
    </location>
    <ligand>
        <name>S-adenosyl-L-methionine</name>
        <dbReference type="ChEBI" id="CHEBI:59789"/>
    </ligand>
</feature>
<feature type="binding site" evidence="6">
    <location>
        <position position="177"/>
    </location>
    <ligand>
        <name>S-adenosyl-L-methionine</name>
        <dbReference type="ChEBI" id="CHEBI:59789"/>
    </ligand>
</feature>
<dbReference type="HAMAP" id="MF_00074">
    <property type="entry name" value="16SrRNA_methyltr_G"/>
    <property type="match status" value="1"/>
</dbReference>
<dbReference type="PANTHER" id="PTHR31760:SF0">
    <property type="entry name" value="S-ADENOSYL-L-METHIONINE-DEPENDENT METHYLTRANSFERASES SUPERFAMILY PROTEIN"/>
    <property type="match status" value="1"/>
</dbReference>